<reference evidence="2 3" key="1">
    <citation type="journal article" date="2013" name="BMC Genomics">
        <title>Reconstruction of the lipid metabolism for the microalga Monoraphidium neglectum from its genome sequence reveals characteristics suitable for biofuel production.</title>
        <authorList>
            <person name="Bogen C."/>
            <person name="Al-Dilaimi A."/>
            <person name="Albersmeier A."/>
            <person name="Wichmann J."/>
            <person name="Grundmann M."/>
            <person name="Rupp O."/>
            <person name="Lauersen K.J."/>
            <person name="Blifernez-Klassen O."/>
            <person name="Kalinowski J."/>
            <person name="Goesmann A."/>
            <person name="Mussgnug J.H."/>
            <person name="Kruse O."/>
        </authorList>
    </citation>
    <scope>NUCLEOTIDE SEQUENCE [LARGE SCALE GENOMIC DNA]</scope>
    <source>
        <strain evidence="2 3">SAG 48.87</strain>
    </source>
</reference>
<accession>A0A0D2JQ71</accession>
<feature type="transmembrane region" description="Helical" evidence="1">
    <location>
        <begin position="80"/>
        <end position="98"/>
    </location>
</feature>
<evidence type="ECO:0000313" key="3">
    <source>
        <dbReference type="Proteomes" id="UP000054498"/>
    </source>
</evidence>
<evidence type="ECO:0000256" key="1">
    <source>
        <dbReference type="SAM" id="Phobius"/>
    </source>
</evidence>
<keyword evidence="1" id="KW-0812">Transmembrane</keyword>
<protein>
    <submittedName>
        <fullName evidence="2">Uncharacterized protein</fullName>
    </submittedName>
</protein>
<keyword evidence="3" id="KW-1185">Reference proteome</keyword>
<evidence type="ECO:0000313" key="2">
    <source>
        <dbReference type="EMBL" id="KIZ01218.1"/>
    </source>
</evidence>
<name>A0A0D2JQ71_9CHLO</name>
<dbReference type="RefSeq" id="XP_013900237.1">
    <property type="nucleotide sequence ID" value="XM_014044783.1"/>
</dbReference>
<organism evidence="2 3">
    <name type="scientific">Monoraphidium neglectum</name>
    <dbReference type="NCBI Taxonomy" id="145388"/>
    <lineage>
        <taxon>Eukaryota</taxon>
        <taxon>Viridiplantae</taxon>
        <taxon>Chlorophyta</taxon>
        <taxon>core chlorophytes</taxon>
        <taxon>Chlorophyceae</taxon>
        <taxon>CS clade</taxon>
        <taxon>Sphaeropleales</taxon>
        <taxon>Selenastraceae</taxon>
        <taxon>Monoraphidium</taxon>
    </lineage>
</organism>
<dbReference type="EMBL" id="KK101345">
    <property type="protein sequence ID" value="KIZ01218.1"/>
    <property type="molecule type" value="Genomic_DNA"/>
</dbReference>
<dbReference type="Proteomes" id="UP000054498">
    <property type="component" value="Unassembled WGS sequence"/>
</dbReference>
<sequence>MQRALAIRRAALATRGFATEAETSPSVIKVVRDLQRMHLESLDRMRAENEAFRHEIKGMFDKLSGEVHEVREQQMLLNSFVCWSVPVAGVAAAGLAYFL</sequence>
<dbReference type="AlphaFoldDB" id="A0A0D2JQ71"/>
<keyword evidence="1" id="KW-1133">Transmembrane helix</keyword>
<keyword evidence="1" id="KW-0472">Membrane</keyword>
<dbReference type="KEGG" id="mng:MNEG_6743"/>
<proteinExistence type="predicted"/>
<gene>
    <name evidence="2" type="ORF">MNEG_6743</name>
</gene>
<dbReference type="GeneID" id="25739619"/>